<dbReference type="InterPro" id="IPR017853">
    <property type="entry name" value="GH"/>
</dbReference>
<reference evidence="4" key="1">
    <citation type="submission" date="2020-10" db="EMBL/GenBank/DDBJ databases">
        <authorList>
            <person name="Gilroy R."/>
        </authorList>
    </citation>
    <scope>NUCLEOTIDE SEQUENCE</scope>
    <source>
        <strain evidence="4">ChiSxjej1B13-7958</strain>
    </source>
</reference>
<dbReference type="AlphaFoldDB" id="A0A9D1DG24"/>
<dbReference type="SUPFAM" id="SSF51011">
    <property type="entry name" value="Glycosyl hydrolase domain"/>
    <property type="match status" value="1"/>
</dbReference>
<comment type="caution">
    <text evidence="4">The sequence shown here is derived from an EMBL/GenBank/DDBJ whole genome shotgun (WGS) entry which is preliminary data.</text>
</comment>
<dbReference type="Pfam" id="PF00128">
    <property type="entry name" value="Alpha-amylase"/>
    <property type="match status" value="1"/>
</dbReference>
<evidence type="ECO:0000256" key="2">
    <source>
        <dbReference type="ARBA" id="ARBA00023295"/>
    </source>
</evidence>
<dbReference type="Gene3D" id="3.20.20.80">
    <property type="entry name" value="Glycosidases"/>
    <property type="match status" value="1"/>
</dbReference>
<dbReference type="PANTHER" id="PTHR10357:SF210">
    <property type="entry name" value="MALTODEXTRIN GLUCOSIDASE"/>
    <property type="match status" value="1"/>
</dbReference>
<dbReference type="GO" id="GO:0005975">
    <property type="term" value="P:carbohydrate metabolic process"/>
    <property type="evidence" value="ECO:0007669"/>
    <property type="project" value="InterPro"/>
</dbReference>
<evidence type="ECO:0000313" key="4">
    <source>
        <dbReference type="EMBL" id="HIR48299.1"/>
    </source>
</evidence>
<dbReference type="InterPro" id="IPR006047">
    <property type="entry name" value="GH13_cat_dom"/>
</dbReference>
<dbReference type="PANTHER" id="PTHR10357">
    <property type="entry name" value="ALPHA-AMYLASE FAMILY MEMBER"/>
    <property type="match status" value="1"/>
</dbReference>
<dbReference type="Gene3D" id="3.90.400.10">
    <property type="entry name" value="Oligo-1,6-glucosidase, Domain 2"/>
    <property type="match status" value="1"/>
</dbReference>
<reference evidence="4" key="2">
    <citation type="journal article" date="2021" name="PeerJ">
        <title>Extensive microbial diversity within the chicken gut microbiome revealed by metagenomics and culture.</title>
        <authorList>
            <person name="Gilroy R."/>
            <person name="Ravi A."/>
            <person name="Getino M."/>
            <person name="Pursley I."/>
            <person name="Horton D.L."/>
            <person name="Alikhan N.F."/>
            <person name="Baker D."/>
            <person name="Gharbi K."/>
            <person name="Hall N."/>
            <person name="Watson M."/>
            <person name="Adriaenssens E.M."/>
            <person name="Foster-Nyarko E."/>
            <person name="Jarju S."/>
            <person name="Secka A."/>
            <person name="Antonio M."/>
            <person name="Oren A."/>
            <person name="Chaudhuri R.R."/>
            <person name="La Ragione R."/>
            <person name="Hildebrand F."/>
            <person name="Pallen M.J."/>
        </authorList>
    </citation>
    <scope>NUCLEOTIDE SEQUENCE</scope>
    <source>
        <strain evidence="4">ChiSxjej1B13-7958</strain>
    </source>
</reference>
<accession>A0A9D1DG24</accession>
<dbReference type="Proteomes" id="UP000824242">
    <property type="component" value="Unassembled WGS sequence"/>
</dbReference>
<dbReference type="InterPro" id="IPR045857">
    <property type="entry name" value="O16G_dom_2"/>
</dbReference>
<name>A0A9D1DG24_9FIRM</name>
<organism evidence="4 5">
    <name type="scientific">Candidatus Caccousia avicola</name>
    <dbReference type="NCBI Taxonomy" id="2840721"/>
    <lineage>
        <taxon>Bacteria</taxon>
        <taxon>Bacillati</taxon>
        <taxon>Bacillota</taxon>
        <taxon>Clostridia</taxon>
        <taxon>Eubacteriales</taxon>
        <taxon>Oscillospiraceae</taxon>
        <taxon>Oscillospiraceae incertae sedis</taxon>
        <taxon>Candidatus Caccousia</taxon>
    </lineage>
</organism>
<protein>
    <submittedName>
        <fullName evidence="4">Alpha-glucosidase C-terminal domain-containing protein</fullName>
    </submittedName>
</protein>
<dbReference type="SUPFAM" id="SSF51445">
    <property type="entry name" value="(Trans)glycosidases"/>
    <property type="match status" value="1"/>
</dbReference>
<feature type="domain" description="Glycosyl hydrolase family 13 catalytic" evidence="3">
    <location>
        <begin position="10"/>
        <end position="356"/>
    </location>
</feature>
<dbReference type="GO" id="GO:0016798">
    <property type="term" value="F:hydrolase activity, acting on glycosyl bonds"/>
    <property type="evidence" value="ECO:0007669"/>
    <property type="project" value="UniProtKB-KW"/>
</dbReference>
<dbReference type="Gene3D" id="2.60.40.1180">
    <property type="entry name" value="Golgi alpha-mannosidase II"/>
    <property type="match status" value="1"/>
</dbReference>
<gene>
    <name evidence="4" type="ORF">IAB89_11720</name>
</gene>
<evidence type="ECO:0000259" key="3">
    <source>
        <dbReference type="SMART" id="SM00642"/>
    </source>
</evidence>
<evidence type="ECO:0000256" key="1">
    <source>
        <dbReference type="ARBA" id="ARBA00022801"/>
    </source>
</evidence>
<dbReference type="EMBL" id="DVGZ01000128">
    <property type="protein sequence ID" value="HIR48299.1"/>
    <property type="molecule type" value="Genomic_DNA"/>
</dbReference>
<evidence type="ECO:0000313" key="5">
    <source>
        <dbReference type="Proteomes" id="UP000824242"/>
    </source>
</evidence>
<sequence>MWAYESNFYQIYPLGFCGAPKDNDGSSAPAEPGLSRFEEWIPHLLNLGMNAVYFCPIFESDRHGYDTRDYRVIDRRLGTNESFAALCAKLHENGIRVVLDGVFNHVGRGFWAFQDVLKNRESSPYRDWFHINFGGNNGYNDGLWYEGWEGHFELVKLNLHNEDVVRHIFSCIEGWVREFDIDGLRLDVAYCLDRGFLSRLRSFCDGLKKDFFLVGEMIGGDYNQITNDGMCHSATNYECRKGLYSSLNSMNLFEIGHSLQRQFGKEQWCLYRGKHLLSFADNHDVTRAATILTQKEHLPLLYALLFGMPGIPCVYYGSEWGAEGRKEDGDDALRPCFDAPQENELTEWIGKLAGARTGSKALCNGDFTILVMTNRQLIFERSCDGERVLVAVNADNVPYTAHFNANAGRAVDLISGKAHDFGGGSELPPYSAYFWLTE</sequence>
<dbReference type="InterPro" id="IPR013780">
    <property type="entry name" value="Glyco_hydro_b"/>
</dbReference>
<dbReference type="SMART" id="SM00642">
    <property type="entry name" value="Aamy"/>
    <property type="match status" value="1"/>
</dbReference>
<dbReference type="CDD" id="cd11353">
    <property type="entry name" value="AmyAc_euk_bac_CMD_like"/>
    <property type="match status" value="1"/>
</dbReference>
<keyword evidence="2" id="KW-0326">Glycosidase</keyword>
<keyword evidence="1" id="KW-0378">Hydrolase</keyword>
<proteinExistence type="predicted"/>